<organism evidence="5 6">
    <name type="scientific">Chryseobacterium edaphi</name>
    <dbReference type="NCBI Taxonomy" id="2976532"/>
    <lineage>
        <taxon>Bacteria</taxon>
        <taxon>Pseudomonadati</taxon>
        <taxon>Bacteroidota</taxon>
        <taxon>Flavobacteriia</taxon>
        <taxon>Flavobacteriales</taxon>
        <taxon>Weeksellaceae</taxon>
        <taxon>Chryseobacterium group</taxon>
        <taxon>Chryseobacterium</taxon>
    </lineage>
</organism>
<sequence>MSLKKTLAFNNDIKDTSFQTGFFDTNYFTRVFKQLVGVTPKNYQNNNITY</sequence>
<dbReference type="SUPFAM" id="SSF46689">
    <property type="entry name" value="Homeodomain-like"/>
    <property type="match status" value="1"/>
</dbReference>
<dbReference type="PROSITE" id="PS01124">
    <property type="entry name" value="HTH_ARAC_FAMILY_2"/>
    <property type="match status" value="1"/>
</dbReference>
<gene>
    <name evidence="5" type="ORF">NZ698_07340</name>
</gene>
<dbReference type="InterPro" id="IPR020449">
    <property type="entry name" value="Tscrpt_reg_AraC-type_HTH"/>
</dbReference>
<evidence type="ECO:0000256" key="2">
    <source>
        <dbReference type="ARBA" id="ARBA00023125"/>
    </source>
</evidence>
<keyword evidence="2" id="KW-0238">DNA-binding</keyword>
<dbReference type="InterPro" id="IPR009057">
    <property type="entry name" value="Homeodomain-like_sf"/>
</dbReference>
<evidence type="ECO:0000256" key="3">
    <source>
        <dbReference type="ARBA" id="ARBA00023163"/>
    </source>
</evidence>
<dbReference type="RefSeq" id="WP_263002613.1">
    <property type="nucleotide sequence ID" value="NZ_JAOTEM010000001.1"/>
</dbReference>
<dbReference type="PRINTS" id="PR00032">
    <property type="entry name" value="HTHARAC"/>
</dbReference>
<evidence type="ECO:0000259" key="4">
    <source>
        <dbReference type="PROSITE" id="PS01124"/>
    </source>
</evidence>
<dbReference type="Pfam" id="PF00165">
    <property type="entry name" value="HTH_AraC"/>
    <property type="match status" value="1"/>
</dbReference>
<dbReference type="InterPro" id="IPR018060">
    <property type="entry name" value="HTH_AraC"/>
</dbReference>
<reference evidence="6" key="1">
    <citation type="submission" date="2023-07" db="EMBL/GenBank/DDBJ databases">
        <title>Chryseobacterium sp. strain PBS4-4 Genome sequencing and assembly.</title>
        <authorList>
            <person name="Jung Y."/>
        </authorList>
    </citation>
    <scope>NUCLEOTIDE SEQUENCE [LARGE SCALE GENOMIC DNA]</scope>
    <source>
        <strain evidence="6">PBS4-4</strain>
    </source>
</reference>
<comment type="caution">
    <text evidence="5">The sequence shown here is derived from an EMBL/GenBank/DDBJ whole genome shotgun (WGS) entry which is preliminary data.</text>
</comment>
<evidence type="ECO:0000256" key="1">
    <source>
        <dbReference type="ARBA" id="ARBA00023015"/>
    </source>
</evidence>
<accession>A0ABT2W468</accession>
<keyword evidence="1" id="KW-0805">Transcription regulation</keyword>
<name>A0ABT2W468_9FLAO</name>
<evidence type="ECO:0000313" key="5">
    <source>
        <dbReference type="EMBL" id="MCU7617007.1"/>
    </source>
</evidence>
<feature type="domain" description="HTH araC/xylS-type" evidence="4">
    <location>
        <begin position="1"/>
        <end position="46"/>
    </location>
</feature>
<dbReference type="Proteomes" id="UP001208649">
    <property type="component" value="Unassembled WGS sequence"/>
</dbReference>
<proteinExistence type="predicted"/>
<keyword evidence="3" id="KW-0804">Transcription</keyword>
<keyword evidence="6" id="KW-1185">Reference proteome</keyword>
<protein>
    <submittedName>
        <fullName evidence="5">AraC family transcriptional regulator</fullName>
    </submittedName>
</protein>
<evidence type="ECO:0000313" key="6">
    <source>
        <dbReference type="Proteomes" id="UP001208649"/>
    </source>
</evidence>
<dbReference type="Gene3D" id="1.10.10.60">
    <property type="entry name" value="Homeodomain-like"/>
    <property type="match status" value="1"/>
</dbReference>
<dbReference type="EMBL" id="JAOTEM010000001">
    <property type="protein sequence ID" value="MCU7617007.1"/>
    <property type="molecule type" value="Genomic_DNA"/>
</dbReference>